<dbReference type="Proteomes" id="UP000481861">
    <property type="component" value="Unassembled WGS sequence"/>
</dbReference>
<name>A0A7C8M8S8_9PLEO</name>
<evidence type="ECO:0000313" key="2">
    <source>
        <dbReference type="Proteomes" id="UP000481861"/>
    </source>
</evidence>
<organism evidence="1 2">
    <name type="scientific">Massariosphaeria phaeospora</name>
    <dbReference type="NCBI Taxonomy" id="100035"/>
    <lineage>
        <taxon>Eukaryota</taxon>
        <taxon>Fungi</taxon>
        <taxon>Dikarya</taxon>
        <taxon>Ascomycota</taxon>
        <taxon>Pezizomycotina</taxon>
        <taxon>Dothideomycetes</taxon>
        <taxon>Pleosporomycetidae</taxon>
        <taxon>Pleosporales</taxon>
        <taxon>Pleosporales incertae sedis</taxon>
        <taxon>Massariosphaeria</taxon>
    </lineage>
</organism>
<evidence type="ECO:0000313" key="1">
    <source>
        <dbReference type="EMBL" id="KAF2872178.1"/>
    </source>
</evidence>
<accession>A0A7C8M8S8</accession>
<dbReference type="AlphaFoldDB" id="A0A7C8M8S8"/>
<reference evidence="1 2" key="1">
    <citation type="submission" date="2020-01" db="EMBL/GenBank/DDBJ databases">
        <authorList>
            <consortium name="DOE Joint Genome Institute"/>
            <person name="Haridas S."/>
            <person name="Albert R."/>
            <person name="Binder M."/>
            <person name="Bloem J."/>
            <person name="Labutti K."/>
            <person name="Salamov A."/>
            <person name="Andreopoulos B."/>
            <person name="Baker S.E."/>
            <person name="Barry K."/>
            <person name="Bills G."/>
            <person name="Bluhm B.H."/>
            <person name="Cannon C."/>
            <person name="Castanera R."/>
            <person name="Culley D.E."/>
            <person name="Daum C."/>
            <person name="Ezra D."/>
            <person name="Gonzalez J.B."/>
            <person name="Henrissat B."/>
            <person name="Kuo A."/>
            <person name="Liang C."/>
            <person name="Lipzen A."/>
            <person name="Lutzoni F."/>
            <person name="Magnuson J."/>
            <person name="Mondo S."/>
            <person name="Nolan M."/>
            <person name="Ohm R."/>
            <person name="Pangilinan J."/>
            <person name="Park H.-J.H."/>
            <person name="Ramirez L."/>
            <person name="Alfaro M."/>
            <person name="Sun H."/>
            <person name="Tritt A."/>
            <person name="Yoshinaga Y."/>
            <person name="Zwiers L.-H.L."/>
            <person name="Turgeon B.G."/>
            <person name="Goodwin S.B."/>
            <person name="Spatafora J.W."/>
            <person name="Crous P.W."/>
            <person name="Grigoriev I.V."/>
        </authorList>
    </citation>
    <scope>NUCLEOTIDE SEQUENCE [LARGE SCALE GENOMIC DNA]</scope>
    <source>
        <strain evidence="1 2">CBS 611.86</strain>
    </source>
</reference>
<proteinExistence type="predicted"/>
<dbReference type="EMBL" id="JAADJZ010000010">
    <property type="protein sequence ID" value="KAF2872178.1"/>
    <property type="molecule type" value="Genomic_DNA"/>
</dbReference>
<keyword evidence="2" id="KW-1185">Reference proteome</keyword>
<comment type="caution">
    <text evidence="1">The sequence shown here is derived from an EMBL/GenBank/DDBJ whole genome shotgun (WGS) entry which is preliminary data.</text>
</comment>
<gene>
    <name evidence="1" type="ORF">BDV95DRAFT_571692</name>
</gene>
<sequence length="132" mass="14752">MLLPILRWLLTVSADSMLMHPIHELLARHASTGIAVQLALGEVGMGIEEVRLAGREKRGYSSPLRLSCSFCCNVHPAAAHQLSDISRRRCSRLIWWTARLRRARLLLRLIHAASAELRVVCTSQDMDGNLST</sequence>
<protein>
    <submittedName>
        <fullName evidence="1">Uncharacterized protein</fullName>
    </submittedName>
</protein>